<feature type="transmembrane region" description="Helical" evidence="21">
    <location>
        <begin position="290"/>
        <end position="308"/>
    </location>
</feature>
<evidence type="ECO:0000313" key="23">
    <source>
        <dbReference type="Proteomes" id="UP000613177"/>
    </source>
</evidence>
<evidence type="ECO:0000256" key="12">
    <source>
        <dbReference type="ARBA" id="ARBA00023136"/>
    </source>
</evidence>
<feature type="transmembrane region" description="Helical" evidence="21">
    <location>
        <begin position="251"/>
        <end position="270"/>
    </location>
</feature>
<feature type="transmembrane region" description="Helical" evidence="21">
    <location>
        <begin position="37"/>
        <end position="58"/>
    </location>
</feature>
<name>A0A8H7SRL8_9FUNG</name>
<comment type="catalytic activity">
    <reaction evidence="15">
        <text>4,4-dimethyl-5alpha-cholesta-8,24-dien-3beta-ol + NADP(+) = 4,4-dimethyl-5alpha-cholesta-8,14,24-trien-3beta-ol + NADPH + H(+)</text>
        <dbReference type="Rhea" id="RHEA:18561"/>
        <dbReference type="ChEBI" id="CHEBI:15378"/>
        <dbReference type="ChEBI" id="CHEBI:17813"/>
        <dbReference type="ChEBI" id="CHEBI:18364"/>
        <dbReference type="ChEBI" id="CHEBI:57783"/>
        <dbReference type="ChEBI" id="CHEBI:58349"/>
        <dbReference type="EC" id="1.3.1.70"/>
    </reaction>
    <physiologicalReaction direction="right-to-left" evidence="15">
        <dbReference type="Rhea" id="RHEA:18563"/>
    </physiologicalReaction>
</comment>
<evidence type="ECO:0000256" key="20">
    <source>
        <dbReference type="SAM" id="MobiDB-lite"/>
    </source>
</evidence>
<keyword evidence="23" id="KW-1185">Reference proteome</keyword>
<evidence type="ECO:0000256" key="6">
    <source>
        <dbReference type="ARBA" id="ARBA00022857"/>
    </source>
</evidence>
<dbReference type="InterPro" id="IPR018083">
    <property type="entry name" value="Sterol_reductase_CS"/>
</dbReference>
<proteinExistence type="inferred from homology"/>
<keyword evidence="6" id="KW-0521">NADP</keyword>
<dbReference type="GO" id="GO:0050613">
    <property type="term" value="F:Delta14-sterol reductase activity"/>
    <property type="evidence" value="ECO:0007669"/>
    <property type="project" value="UniProtKB-EC"/>
</dbReference>
<evidence type="ECO:0000256" key="14">
    <source>
        <dbReference type="ARBA" id="ARBA00023221"/>
    </source>
</evidence>
<protein>
    <recommendedName>
        <fullName evidence="17">Delta(14)-sterol reductase ERG24</fullName>
        <ecNumber evidence="3">1.3.1.70</ecNumber>
    </recommendedName>
    <alternativeName>
        <fullName evidence="19">C-14 sterol reductase ERG24</fullName>
    </alternativeName>
    <alternativeName>
        <fullName evidence="18">Sterol C14-reductase ERG24</fullName>
    </alternativeName>
</protein>
<keyword evidence="5 21" id="KW-0812">Transmembrane</keyword>
<keyword evidence="14" id="KW-0753">Steroid metabolism</keyword>
<evidence type="ECO:0000256" key="9">
    <source>
        <dbReference type="ARBA" id="ARBA00023002"/>
    </source>
</evidence>
<dbReference type="AlphaFoldDB" id="A0A8H7SRL8"/>
<evidence type="ECO:0000256" key="8">
    <source>
        <dbReference type="ARBA" id="ARBA00022989"/>
    </source>
</evidence>
<organism evidence="22 23">
    <name type="scientific">Thamnidium elegans</name>
    <dbReference type="NCBI Taxonomy" id="101142"/>
    <lineage>
        <taxon>Eukaryota</taxon>
        <taxon>Fungi</taxon>
        <taxon>Fungi incertae sedis</taxon>
        <taxon>Mucoromycota</taxon>
        <taxon>Mucoromycotina</taxon>
        <taxon>Mucoromycetes</taxon>
        <taxon>Mucorales</taxon>
        <taxon>Mucorineae</taxon>
        <taxon>Mucoraceae</taxon>
        <taxon>Thamnidium</taxon>
    </lineage>
</organism>
<evidence type="ECO:0000256" key="1">
    <source>
        <dbReference type="ARBA" id="ARBA00004141"/>
    </source>
</evidence>
<comment type="subcellular location">
    <subcellularLocation>
        <location evidence="1">Membrane</location>
        <topology evidence="1">Multi-pass membrane protein</topology>
    </subcellularLocation>
</comment>
<evidence type="ECO:0000313" key="22">
    <source>
        <dbReference type="EMBL" id="KAG2233071.1"/>
    </source>
</evidence>
<dbReference type="PROSITE" id="PS01017">
    <property type="entry name" value="STEROL_REDUCT_1"/>
    <property type="match status" value="1"/>
</dbReference>
<dbReference type="EC" id="1.3.1.70" evidence="3"/>
<feature type="transmembrane region" description="Helical" evidence="21">
    <location>
        <begin position="95"/>
        <end position="114"/>
    </location>
</feature>
<evidence type="ECO:0000256" key="17">
    <source>
        <dbReference type="ARBA" id="ARBA00074394"/>
    </source>
</evidence>
<dbReference type="PROSITE" id="PS01018">
    <property type="entry name" value="STEROL_REDUCT_2"/>
    <property type="match status" value="1"/>
</dbReference>
<dbReference type="PANTHER" id="PTHR21257">
    <property type="entry name" value="DELTA(14)-STEROL REDUCTASE"/>
    <property type="match status" value="1"/>
</dbReference>
<feature type="region of interest" description="Disordered" evidence="20">
    <location>
        <begin position="1"/>
        <end position="23"/>
    </location>
</feature>
<evidence type="ECO:0000256" key="21">
    <source>
        <dbReference type="SAM" id="Phobius"/>
    </source>
</evidence>
<keyword evidence="8 21" id="KW-1133">Transmembrane helix</keyword>
<evidence type="ECO:0000256" key="18">
    <source>
        <dbReference type="ARBA" id="ARBA00077841"/>
    </source>
</evidence>
<evidence type="ECO:0000256" key="4">
    <source>
        <dbReference type="ARBA" id="ARBA00022516"/>
    </source>
</evidence>
<keyword evidence="9" id="KW-0560">Oxidoreductase</keyword>
<keyword evidence="7" id="KW-0752">Steroid biosynthesis</keyword>
<comment type="similarity">
    <text evidence="2">Belongs to the ERG4/ERG24 family.</text>
</comment>
<feature type="transmembrane region" description="Helical" evidence="21">
    <location>
        <begin position="320"/>
        <end position="339"/>
    </location>
</feature>
<evidence type="ECO:0000256" key="19">
    <source>
        <dbReference type="ARBA" id="ARBA00083315"/>
    </source>
</evidence>
<evidence type="ECO:0000256" key="7">
    <source>
        <dbReference type="ARBA" id="ARBA00022955"/>
    </source>
</evidence>
<dbReference type="GO" id="GO:0006696">
    <property type="term" value="P:ergosterol biosynthetic process"/>
    <property type="evidence" value="ECO:0007669"/>
    <property type="project" value="TreeGrafter"/>
</dbReference>
<evidence type="ECO:0000256" key="5">
    <source>
        <dbReference type="ARBA" id="ARBA00022692"/>
    </source>
</evidence>
<dbReference type="PANTHER" id="PTHR21257:SF52">
    <property type="entry name" value="DELTA(14)-STEROL REDUCTASE TM7SF2"/>
    <property type="match status" value="1"/>
</dbReference>
<keyword evidence="11" id="KW-0443">Lipid metabolism</keyword>
<comment type="caution">
    <text evidence="22">The sequence shown here is derived from an EMBL/GenBank/DDBJ whole genome shotgun (WGS) entry which is preliminary data.</text>
</comment>
<feature type="transmembrane region" description="Helical" evidence="21">
    <location>
        <begin position="166"/>
        <end position="187"/>
    </location>
</feature>
<dbReference type="InterPro" id="IPR001171">
    <property type="entry name" value="ERG24_DHCR-like"/>
</dbReference>
<dbReference type="Gene3D" id="1.20.120.1630">
    <property type="match status" value="1"/>
</dbReference>
<dbReference type="OrthoDB" id="5326588at2759"/>
<feature type="transmembrane region" description="Helical" evidence="21">
    <location>
        <begin position="396"/>
        <end position="419"/>
    </location>
</feature>
<gene>
    <name evidence="22" type="ORF">INT48_009197</name>
</gene>
<sequence>MAVQKRKPNKQQDKATASKAVRTKPTELNPKTTHYEFGGPIGAVAMVIFLPILVLFFATCCDETGYPSQAFKDDWKSALLSKLNKDFLISLFDPMAFAIYVAFVGILALLYLVLPGDNIPGTVIRDGSRFKYRMNGFASFHTLLFGALYFLKDTGLKPLEYVYDHYIGLAFASIIFSYLVSIAVYAASFKPGKLLALGGNTGNPIYDFMIGRELNPRIDSFDIKFFTELRPGLIGWLILNYCLAAKQYIDLGYITNTMVLVQFFQSWYVIDSLWNEEAVLTTMDITTDGFGFMLAFGLYTWVPFTYTLQARYLVDFPRSISWIEFGAIIAFNFLGYFIFRGANSQKNEFRTYPNSPESKKLKYLQTKVGSRLITSGWWGMSRHINYLGDWMMSLSWSLPCGFASPIPYFYPVYFGILLLHRERRDDHKCRTKYGEDWEKYCKIVKYRIIPGVY</sequence>
<keyword evidence="4" id="KW-0444">Lipid biosynthesis</keyword>
<dbReference type="Proteomes" id="UP000613177">
    <property type="component" value="Unassembled WGS sequence"/>
</dbReference>
<dbReference type="EMBL" id="JAEPRE010000090">
    <property type="protein sequence ID" value="KAG2233071.1"/>
    <property type="molecule type" value="Genomic_DNA"/>
</dbReference>
<keyword evidence="13" id="KW-1207">Sterol metabolism</keyword>
<evidence type="ECO:0000256" key="3">
    <source>
        <dbReference type="ARBA" id="ARBA00012413"/>
    </source>
</evidence>
<dbReference type="FunFam" id="1.20.120.1630:FF:000009">
    <property type="entry name" value="C-14 sterol reductase"/>
    <property type="match status" value="1"/>
</dbReference>
<evidence type="ECO:0000256" key="10">
    <source>
        <dbReference type="ARBA" id="ARBA00023011"/>
    </source>
</evidence>
<feature type="transmembrane region" description="Helical" evidence="21">
    <location>
        <begin position="134"/>
        <end position="151"/>
    </location>
</feature>
<keyword evidence="12 21" id="KW-0472">Membrane</keyword>
<dbReference type="Pfam" id="PF01222">
    <property type="entry name" value="ERG4_ERG24"/>
    <property type="match status" value="1"/>
</dbReference>
<evidence type="ECO:0000256" key="16">
    <source>
        <dbReference type="ARBA" id="ARBA00060638"/>
    </source>
</evidence>
<evidence type="ECO:0000256" key="2">
    <source>
        <dbReference type="ARBA" id="ARBA00005402"/>
    </source>
</evidence>
<keyword evidence="10" id="KW-0756">Sterol biosynthesis</keyword>
<evidence type="ECO:0000256" key="11">
    <source>
        <dbReference type="ARBA" id="ARBA00023098"/>
    </source>
</evidence>
<evidence type="ECO:0000256" key="15">
    <source>
        <dbReference type="ARBA" id="ARBA00052254"/>
    </source>
</evidence>
<dbReference type="GO" id="GO:0005789">
    <property type="term" value="C:endoplasmic reticulum membrane"/>
    <property type="evidence" value="ECO:0007669"/>
    <property type="project" value="TreeGrafter"/>
</dbReference>
<reference evidence="22" key="1">
    <citation type="submission" date="2021-01" db="EMBL/GenBank/DDBJ databases">
        <title>Metabolic potential, ecology and presence of endohyphal bacteria is reflected in genomic diversity of Mucoromycotina.</title>
        <authorList>
            <person name="Muszewska A."/>
            <person name="Okrasinska A."/>
            <person name="Steczkiewicz K."/>
            <person name="Drgas O."/>
            <person name="Orlowska M."/>
            <person name="Perlinska-Lenart U."/>
            <person name="Aleksandrzak-Piekarczyk T."/>
            <person name="Szatraj K."/>
            <person name="Zielenkiewicz U."/>
            <person name="Pilsyk S."/>
            <person name="Malc E."/>
            <person name="Mieczkowski P."/>
            <person name="Kruszewska J.S."/>
            <person name="Biernat P."/>
            <person name="Pawlowska J."/>
        </authorList>
    </citation>
    <scope>NUCLEOTIDE SEQUENCE</scope>
    <source>
        <strain evidence="22">WA0000018081</strain>
    </source>
</reference>
<accession>A0A8H7SRL8</accession>
<evidence type="ECO:0000256" key="13">
    <source>
        <dbReference type="ARBA" id="ARBA00023166"/>
    </source>
</evidence>
<comment type="pathway">
    <text evidence="16">Steroid biosynthesis; zymosterol biosynthesis; zymosterol from lanosterol: step 2/6.</text>
</comment>